<evidence type="ECO:0000313" key="3">
    <source>
        <dbReference type="Proteomes" id="UP000288058"/>
    </source>
</evidence>
<gene>
    <name evidence="2" type="ORF">CWI78_09000</name>
</gene>
<dbReference type="SUPFAM" id="SSF56349">
    <property type="entry name" value="DNA breaking-rejoining enzymes"/>
    <property type="match status" value="1"/>
</dbReference>
<evidence type="ECO:0000313" key="2">
    <source>
        <dbReference type="EMBL" id="RUO68346.1"/>
    </source>
</evidence>
<protein>
    <recommendedName>
        <fullName evidence="4">Integrase</fullName>
    </recommendedName>
</protein>
<evidence type="ECO:0000256" key="1">
    <source>
        <dbReference type="ARBA" id="ARBA00023172"/>
    </source>
</evidence>
<dbReference type="RefSeq" id="WP_126782345.1">
    <property type="nucleotide sequence ID" value="NZ_PIQC01000006.1"/>
</dbReference>
<dbReference type="OrthoDB" id="2077978at2"/>
<dbReference type="Pfam" id="PF13009">
    <property type="entry name" value="Integrase_2"/>
    <property type="match status" value="1"/>
</dbReference>
<dbReference type="GO" id="GO:0015074">
    <property type="term" value="P:DNA integration"/>
    <property type="evidence" value="ECO:0007669"/>
    <property type="project" value="InterPro"/>
</dbReference>
<keyword evidence="1" id="KW-0233">DNA recombination</keyword>
<dbReference type="Gene3D" id="1.10.443.10">
    <property type="entry name" value="Intergrase catalytic core"/>
    <property type="match status" value="1"/>
</dbReference>
<dbReference type="InterPro" id="IPR024965">
    <property type="entry name" value="Putative_integrase"/>
</dbReference>
<organism evidence="2 3">
    <name type="scientific">Idiomarina ramblicola</name>
    <dbReference type="NCBI Taxonomy" id="263724"/>
    <lineage>
        <taxon>Bacteria</taxon>
        <taxon>Pseudomonadati</taxon>
        <taxon>Pseudomonadota</taxon>
        <taxon>Gammaproteobacteria</taxon>
        <taxon>Alteromonadales</taxon>
        <taxon>Idiomarinaceae</taxon>
        <taxon>Idiomarina</taxon>
    </lineage>
</organism>
<evidence type="ECO:0008006" key="4">
    <source>
        <dbReference type="Google" id="ProtNLM"/>
    </source>
</evidence>
<dbReference type="GO" id="GO:0003677">
    <property type="term" value="F:DNA binding"/>
    <property type="evidence" value="ECO:0007669"/>
    <property type="project" value="InterPro"/>
</dbReference>
<dbReference type="GO" id="GO:0006310">
    <property type="term" value="P:DNA recombination"/>
    <property type="evidence" value="ECO:0007669"/>
    <property type="project" value="UniProtKB-KW"/>
</dbReference>
<dbReference type="Proteomes" id="UP000288058">
    <property type="component" value="Unassembled WGS sequence"/>
</dbReference>
<dbReference type="EMBL" id="PIQC01000006">
    <property type="protein sequence ID" value="RUO68346.1"/>
    <property type="molecule type" value="Genomic_DNA"/>
</dbReference>
<dbReference type="InterPro" id="IPR011010">
    <property type="entry name" value="DNA_brk_join_enz"/>
</dbReference>
<proteinExistence type="predicted"/>
<reference evidence="3" key="1">
    <citation type="journal article" date="2018" name="Front. Microbiol.">
        <title>Genome-Based Analysis Reveals the Taxonomy and Diversity of the Family Idiomarinaceae.</title>
        <authorList>
            <person name="Liu Y."/>
            <person name="Lai Q."/>
            <person name="Shao Z."/>
        </authorList>
    </citation>
    <scope>NUCLEOTIDE SEQUENCE [LARGE SCALE GENOMIC DNA]</scope>
    <source>
        <strain evidence="3">R22</strain>
    </source>
</reference>
<comment type="caution">
    <text evidence="2">The sequence shown here is derived from an EMBL/GenBank/DDBJ whole genome shotgun (WGS) entry which is preliminary data.</text>
</comment>
<keyword evidence="3" id="KW-1185">Reference proteome</keyword>
<sequence length="964" mass="109486">MEVKDNKLTYDENITFIANNLDILGSEFDLAVKKVKDYAESNPDARPLTDIFHTFNSSSTHVYKMNLASFLKKQEAIESIIFTAKKLNCLSASKATRSGQEASLRTFSWVVIRLNEASSIAEISENELVNTLLQVKTELGTFEDKFPERYQQSARHLAKVLNSLDLKGRSGKCFFSIVSVPRGVRPLIGSGSQKKMNVKWHEYFEDYLGTLLLASTKEPRAAFKKFIAYLALVDAESDPEAFLCNLPNYSFLQFLEDNKIRGIKPAATLMYDFCEHIIREHLTIREDGEDTTLARQLLSPSEYDRVIRNKIRKGSKRARPSESTKEIMPTKLILMCKDILVAEDYKWPKSLSSQYFYRVDEGGNQIKTWCPSITNLILLLLELPLRKIQAKSLDSGEGDEYEYDVSSQSWVQNKAKHAGYWADSRAVTHSRGFLRRKETPQGDSLVLYINTNKTQDREHGFSELSGYEIPWKNNAVIDIVKKQMDWLSTYHPVDAPQDFASLPRTVFSKDPTKAALELIPDRFYLFRCMLNSYHATDGPPQEHLIVEFWNQLMLELNSRLKELGESFDIITKKAVSNNSYISIYTPHGLRVAGLTSFYKAGVPIEILSKLVAGHKSIFMTFYYLKLSSEDITETLTSARKKIENNQQSEFKKFLLSTSYKEAEKYIHTQKHFPSDSWDSIRQGLWEVTNLGICPNSGTKCKEGGPMIKKESKSKPAIFGPVEGGDGNCIRCRFLITGRPFLIPLFLYGNKLLADALKLSAIEEKHRNSLEDLYSQRAKFAKDRGFGNIPEDLKVEINATERLVEKSSVDLDNVLNNLHPTHKIISSIRKGISESNDLTEYQGDTQDDIGYEDISKFKQMNCLVQAARLYPHIVDPDLERERDQFIDKVLFQLGKTPISFAPLTDDEKRAAADAFGNYLISRLSDSELTALESNQTVSLETLITDTKFKELTDLGSSDMLLTSGD</sequence>
<accession>A0A432YY67</accession>
<name>A0A432YY67_9GAMM</name>
<dbReference type="AlphaFoldDB" id="A0A432YY67"/>
<dbReference type="InterPro" id="IPR013762">
    <property type="entry name" value="Integrase-like_cat_sf"/>
</dbReference>